<evidence type="ECO:0000256" key="3">
    <source>
        <dbReference type="PROSITE-ProRule" id="PRU00708"/>
    </source>
</evidence>
<evidence type="ECO:0000256" key="4">
    <source>
        <dbReference type="SAM" id="MobiDB-lite"/>
    </source>
</evidence>
<organism evidence="5 6">
    <name type="scientific">Brassica napus</name>
    <name type="common">Rape</name>
    <dbReference type="NCBI Taxonomy" id="3708"/>
    <lineage>
        <taxon>Eukaryota</taxon>
        <taxon>Viridiplantae</taxon>
        <taxon>Streptophyta</taxon>
        <taxon>Embryophyta</taxon>
        <taxon>Tracheophyta</taxon>
        <taxon>Spermatophyta</taxon>
        <taxon>Magnoliopsida</taxon>
        <taxon>eudicotyledons</taxon>
        <taxon>Gunneridae</taxon>
        <taxon>Pentapetalae</taxon>
        <taxon>rosids</taxon>
        <taxon>malvids</taxon>
        <taxon>Brassicales</taxon>
        <taxon>Brassicaceae</taxon>
        <taxon>Brassiceae</taxon>
        <taxon>Brassica</taxon>
    </lineage>
</organism>
<feature type="repeat" description="PPR" evidence="3">
    <location>
        <begin position="454"/>
        <end position="488"/>
    </location>
</feature>
<feature type="region of interest" description="Disordered" evidence="4">
    <location>
        <begin position="486"/>
        <end position="505"/>
    </location>
</feature>
<keyword evidence="2" id="KW-0677">Repeat</keyword>
<gene>
    <name evidence="5" type="primary">BnaA10g12860D</name>
    <name evidence="5" type="ORF">GSBRNA2T00047912001</name>
</gene>
<dbReference type="EMBL" id="LK032274">
    <property type="protein sequence ID" value="CDY31585.1"/>
    <property type="molecule type" value="Genomic_DNA"/>
</dbReference>
<dbReference type="OMA" id="CVLFREM"/>
<evidence type="ECO:0000256" key="2">
    <source>
        <dbReference type="ARBA" id="ARBA00022737"/>
    </source>
</evidence>
<dbReference type="PANTHER" id="PTHR47938">
    <property type="entry name" value="RESPIRATORY COMPLEX I CHAPERONE (CIA84), PUTATIVE (AFU_ORTHOLOGUE AFUA_2G06020)-RELATED"/>
    <property type="match status" value="1"/>
</dbReference>
<dbReference type="InterPro" id="IPR011990">
    <property type="entry name" value="TPR-like_helical_dom_sf"/>
</dbReference>
<sequence length="505" mass="57083">MKLPRTIPSLSTSHFLHTLRNITSVIESAQKESQFVDAVKRIVRGKRSWEVALSRDLVSRRLKPTHVEEILIGTLDEPKLSLRFFNFLGLHRGFDHSTASFCILIHALVKANLFWPAFDLLIQHYVRSRRALDGVLVFRMMTKAGLVPEVRTLSALLHGLVHCRHYGLAMEVFEDMINAGVRPDVYIYSGVVHSLSENFMAEMIHKKLEPTVVTYTSLMGGYCSKGKTHSALRLYHEMTGKGIVPSLYTFTTLISGLFRRGLVREAVKLFNEMEGWNIKPNRVTYNVMIEGYCEEGDMDFEEAFGIWDLMINEGCVPNEVTYTAVINGLCKAGFVNEAEILRSKMLIPNQVTYGCFLDILTKGEGDMKKAVELHDAILKGLLASTATYNMLIRGFCRQGRMDEAYELLMKMTGDGVSPDCITYTTMIYEFCRKSDVKKAIELWNSMMERGVRPDRVAYNTMIHGCCVLGEMEKAIELRSEMLRQGLKPNSKTSGTSILNDSSSKS</sequence>
<evidence type="ECO:0000313" key="5">
    <source>
        <dbReference type="EMBL" id="CDY31585.1"/>
    </source>
</evidence>
<keyword evidence="6" id="KW-1185">Reference proteome</keyword>
<feature type="repeat" description="PPR" evidence="3">
    <location>
        <begin position="211"/>
        <end position="245"/>
    </location>
</feature>
<dbReference type="Proteomes" id="UP000028999">
    <property type="component" value="Unassembled WGS sequence"/>
</dbReference>
<dbReference type="Gene3D" id="1.25.40.10">
    <property type="entry name" value="Tetratricopeptide repeat domain"/>
    <property type="match status" value="4"/>
</dbReference>
<feature type="compositionally biased region" description="Polar residues" evidence="4">
    <location>
        <begin position="487"/>
        <end position="505"/>
    </location>
</feature>
<feature type="repeat" description="PPR" evidence="3">
    <location>
        <begin position="419"/>
        <end position="453"/>
    </location>
</feature>
<dbReference type="Pfam" id="PF13041">
    <property type="entry name" value="PPR_2"/>
    <property type="match status" value="3"/>
</dbReference>
<feature type="repeat" description="PPR" evidence="3">
    <location>
        <begin position="149"/>
        <end position="183"/>
    </location>
</feature>
<dbReference type="Gramene" id="CDY31585">
    <property type="protein sequence ID" value="CDY31585"/>
    <property type="gene ID" value="GSBRNA2T00047912001"/>
</dbReference>
<comment type="similarity">
    <text evidence="1">Belongs to the PPR family. P subfamily.</text>
</comment>
<dbReference type="Pfam" id="PF13812">
    <property type="entry name" value="PPR_3"/>
    <property type="match status" value="1"/>
</dbReference>
<feature type="repeat" description="PPR" evidence="3">
    <location>
        <begin position="384"/>
        <end position="418"/>
    </location>
</feature>
<dbReference type="AlphaFoldDB" id="A0A078GYQ6"/>
<reference evidence="5 6" key="1">
    <citation type="journal article" date="2014" name="Science">
        <title>Plant genetics. Early allopolyploid evolution in the post-Neolithic Brassica napus oilseed genome.</title>
        <authorList>
            <person name="Chalhoub B."/>
            <person name="Denoeud F."/>
            <person name="Liu S."/>
            <person name="Parkin I.A."/>
            <person name="Tang H."/>
            <person name="Wang X."/>
            <person name="Chiquet J."/>
            <person name="Belcram H."/>
            <person name="Tong C."/>
            <person name="Samans B."/>
            <person name="Correa M."/>
            <person name="Da Silva C."/>
            <person name="Just J."/>
            <person name="Falentin C."/>
            <person name="Koh C.S."/>
            <person name="Le Clainche I."/>
            <person name="Bernard M."/>
            <person name="Bento P."/>
            <person name="Noel B."/>
            <person name="Labadie K."/>
            <person name="Alberti A."/>
            <person name="Charles M."/>
            <person name="Arnaud D."/>
            <person name="Guo H."/>
            <person name="Daviaud C."/>
            <person name="Alamery S."/>
            <person name="Jabbari K."/>
            <person name="Zhao M."/>
            <person name="Edger P.P."/>
            <person name="Chelaifa H."/>
            <person name="Tack D."/>
            <person name="Lassalle G."/>
            <person name="Mestiri I."/>
            <person name="Schnel N."/>
            <person name="Le Paslier M.C."/>
            <person name="Fan G."/>
            <person name="Renault V."/>
            <person name="Bayer P.E."/>
            <person name="Golicz A.A."/>
            <person name="Manoli S."/>
            <person name="Lee T.H."/>
            <person name="Thi V.H."/>
            <person name="Chalabi S."/>
            <person name="Hu Q."/>
            <person name="Fan C."/>
            <person name="Tollenaere R."/>
            <person name="Lu Y."/>
            <person name="Battail C."/>
            <person name="Shen J."/>
            <person name="Sidebottom C.H."/>
            <person name="Wang X."/>
            <person name="Canaguier A."/>
            <person name="Chauveau A."/>
            <person name="Berard A."/>
            <person name="Deniot G."/>
            <person name="Guan M."/>
            <person name="Liu Z."/>
            <person name="Sun F."/>
            <person name="Lim Y.P."/>
            <person name="Lyons E."/>
            <person name="Town C.D."/>
            <person name="Bancroft I."/>
            <person name="Wang X."/>
            <person name="Meng J."/>
            <person name="Ma J."/>
            <person name="Pires J.C."/>
            <person name="King G.J."/>
            <person name="Brunel D."/>
            <person name="Delourme R."/>
            <person name="Renard M."/>
            <person name="Aury J.M."/>
            <person name="Adams K.L."/>
            <person name="Batley J."/>
            <person name="Snowdon R.J."/>
            <person name="Tost J."/>
            <person name="Edwards D."/>
            <person name="Zhou Y."/>
            <person name="Hua W."/>
            <person name="Sharpe A.G."/>
            <person name="Paterson A.H."/>
            <person name="Guan C."/>
            <person name="Wincker P."/>
        </authorList>
    </citation>
    <scope>NUCLEOTIDE SEQUENCE [LARGE SCALE GENOMIC DNA]</scope>
    <source>
        <strain evidence="6">cv. Darmor-bzh</strain>
    </source>
</reference>
<feature type="repeat" description="PPR" evidence="3">
    <location>
        <begin position="281"/>
        <end position="317"/>
    </location>
</feature>
<dbReference type="InterPro" id="IPR002885">
    <property type="entry name" value="PPR_rpt"/>
</dbReference>
<evidence type="ECO:0000256" key="1">
    <source>
        <dbReference type="ARBA" id="ARBA00007626"/>
    </source>
</evidence>
<accession>A0A078GYQ6</accession>
<name>A0A078GYQ6_BRANA</name>
<dbReference type="Pfam" id="PF12854">
    <property type="entry name" value="PPR_1"/>
    <property type="match status" value="2"/>
</dbReference>
<feature type="repeat" description="PPR" evidence="3">
    <location>
        <begin position="318"/>
        <end position="352"/>
    </location>
</feature>
<dbReference type="PANTHER" id="PTHR47938:SF7">
    <property type="entry name" value="PENTACOTRIPEPTIDE-REPEAT REGION OF PRORP DOMAIN-CONTAINING PROTEIN"/>
    <property type="match status" value="1"/>
</dbReference>
<proteinExistence type="inferred from homology"/>
<feature type="repeat" description="PPR" evidence="3">
    <location>
        <begin position="246"/>
        <end position="280"/>
    </location>
</feature>
<dbReference type="GO" id="GO:0003729">
    <property type="term" value="F:mRNA binding"/>
    <property type="evidence" value="ECO:0000318"/>
    <property type="project" value="GO_Central"/>
</dbReference>
<dbReference type="PROSITE" id="PS51375">
    <property type="entry name" value="PPR"/>
    <property type="match status" value="8"/>
</dbReference>
<protein>
    <submittedName>
        <fullName evidence="5">BnaA10g12860D protein</fullName>
    </submittedName>
</protein>
<dbReference type="NCBIfam" id="TIGR00756">
    <property type="entry name" value="PPR"/>
    <property type="match status" value="8"/>
</dbReference>
<evidence type="ECO:0000313" key="6">
    <source>
        <dbReference type="Proteomes" id="UP000028999"/>
    </source>
</evidence>
<dbReference type="PaxDb" id="3708-A0A078GYQ6"/>